<dbReference type="Proteomes" id="UP001281761">
    <property type="component" value="Unassembled WGS sequence"/>
</dbReference>
<dbReference type="EMBL" id="JARBJD010000056">
    <property type="protein sequence ID" value="KAK2956398.1"/>
    <property type="molecule type" value="Genomic_DNA"/>
</dbReference>
<protein>
    <submittedName>
        <fullName evidence="2">Uncharacterized protein</fullName>
    </submittedName>
</protein>
<reference evidence="2 3" key="1">
    <citation type="journal article" date="2022" name="bioRxiv">
        <title>Genomics of Preaxostyla Flagellates Illuminates Evolutionary Transitions and the Path Towards Mitochondrial Loss.</title>
        <authorList>
            <person name="Novak L.V.F."/>
            <person name="Treitli S.C."/>
            <person name="Pyrih J."/>
            <person name="Halakuc P."/>
            <person name="Pipaliya S.V."/>
            <person name="Vacek V."/>
            <person name="Brzon O."/>
            <person name="Soukal P."/>
            <person name="Eme L."/>
            <person name="Dacks J.B."/>
            <person name="Karnkowska A."/>
            <person name="Elias M."/>
            <person name="Hampl V."/>
        </authorList>
    </citation>
    <scope>NUCLEOTIDE SEQUENCE [LARGE SCALE GENOMIC DNA]</scope>
    <source>
        <strain evidence="2">NAU3</strain>
        <tissue evidence="2">Gut</tissue>
    </source>
</reference>
<gene>
    <name evidence="2" type="ORF">BLNAU_8621</name>
</gene>
<keyword evidence="1" id="KW-0812">Transmembrane</keyword>
<accession>A0ABQ9XY73</accession>
<feature type="transmembrane region" description="Helical" evidence="1">
    <location>
        <begin position="130"/>
        <end position="153"/>
    </location>
</feature>
<keyword evidence="1" id="KW-1133">Transmembrane helix</keyword>
<keyword evidence="3" id="KW-1185">Reference proteome</keyword>
<organism evidence="2 3">
    <name type="scientific">Blattamonas nauphoetae</name>
    <dbReference type="NCBI Taxonomy" id="2049346"/>
    <lineage>
        <taxon>Eukaryota</taxon>
        <taxon>Metamonada</taxon>
        <taxon>Preaxostyla</taxon>
        <taxon>Oxymonadida</taxon>
        <taxon>Blattamonas</taxon>
    </lineage>
</organism>
<comment type="caution">
    <text evidence="2">The sequence shown here is derived from an EMBL/GenBank/DDBJ whole genome shotgun (WGS) entry which is preliminary data.</text>
</comment>
<name>A0ABQ9XY73_9EUKA</name>
<keyword evidence="1" id="KW-0472">Membrane</keyword>
<evidence type="ECO:0000313" key="3">
    <source>
        <dbReference type="Proteomes" id="UP001281761"/>
    </source>
</evidence>
<sequence length="199" mass="21926">MTAWLFVAVFSVLVILETVMEAVFLKDISAKLGTCTLISYTMANAVFPIDESVRGTCVMNLTTSYVPIQTNGETTIPNSDHLVTELVSYRCSDQSIKSTSFGKELSIPCYLKSDQTTLYLYRPTSPMMNIVFMVFIGLFPLVIVTFPVVYVIIHCISRCGGGIVFEPPLPAPQQPVDLAGFNGNENVANNQAIDRDQHD</sequence>
<evidence type="ECO:0000256" key="1">
    <source>
        <dbReference type="SAM" id="Phobius"/>
    </source>
</evidence>
<feature type="transmembrane region" description="Helical" evidence="1">
    <location>
        <begin position="6"/>
        <end position="25"/>
    </location>
</feature>
<proteinExistence type="predicted"/>
<evidence type="ECO:0000313" key="2">
    <source>
        <dbReference type="EMBL" id="KAK2956398.1"/>
    </source>
</evidence>